<dbReference type="InterPro" id="IPR046521">
    <property type="entry name" value="DUF6698"/>
</dbReference>
<evidence type="ECO:0000313" key="1">
    <source>
        <dbReference type="EMBL" id="ETW76917.1"/>
    </source>
</evidence>
<evidence type="ECO:0000313" key="2">
    <source>
        <dbReference type="Proteomes" id="UP000030671"/>
    </source>
</evidence>
<dbReference type="EMBL" id="KI925464">
    <property type="protein sequence ID" value="ETW76917.1"/>
    <property type="molecule type" value="Genomic_DNA"/>
</dbReference>
<reference evidence="1 2" key="1">
    <citation type="journal article" date="2012" name="New Phytol.">
        <title>Insight into trade-off between wood decay and parasitism from the genome of a fungal forest pathogen.</title>
        <authorList>
            <person name="Olson A."/>
            <person name="Aerts A."/>
            <person name="Asiegbu F."/>
            <person name="Belbahri L."/>
            <person name="Bouzid O."/>
            <person name="Broberg A."/>
            <person name="Canback B."/>
            <person name="Coutinho P.M."/>
            <person name="Cullen D."/>
            <person name="Dalman K."/>
            <person name="Deflorio G."/>
            <person name="van Diepen L.T."/>
            <person name="Dunand C."/>
            <person name="Duplessis S."/>
            <person name="Durling M."/>
            <person name="Gonthier P."/>
            <person name="Grimwood J."/>
            <person name="Fossdal C.G."/>
            <person name="Hansson D."/>
            <person name="Henrissat B."/>
            <person name="Hietala A."/>
            <person name="Himmelstrand K."/>
            <person name="Hoffmeister D."/>
            <person name="Hogberg N."/>
            <person name="James T.Y."/>
            <person name="Karlsson M."/>
            <person name="Kohler A."/>
            <person name="Kues U."/>
            <person name="Lee Y.H."/>
            <person name="Lin Y.C."/>
            <person name="Lind M."/>
            <person name="Lindquist E."/>
            <person name="Lombard V."/>
            <person name="Lucas S."/>
            <person name="Lunden K."/>
            <person name="Morin E."/>
            <person name="Murat C."/>
            <person name="Park J."/>
            <person name="Raffaello T."/>
            <person name="Rouze P."/>
            <person name="Salamov A."/>
            <person name="Schmutz J."/>
            <person name="Solheim H."/>
            <person name="Stahlberg J."/>
            <person name="Velez H."/>
            <person name="de Vries R.P."/>
            <person name="Wiebenga A."/>
            <person name="Woodward S."/>
            <person name="Yakovlev I."/>
            <person name="Garbelotto M."/>
            <person name="Martin F."/>
            <person name="Grigoriev I.V."/>
            <person name="Stenlid J."/>
        </authorList>
    </citation>
    <scope>NUCLEOTIDE SEQUENCE [LARGE SCALE GENOMIC DNA]</scope>
    <source>
        <strain evidence="1 2">TC 32-1</strain>
    </source>
</reference>
<organism evidence="1 2">
    <name type="scientific">Heterobasidion irregulare (strain TC 32-1)</name>
    <dbReference type="NCBI Taxonomy" id="747525"/>
    <lineage>
        <taxon>Eukaryota</taxon>
        <taxon>Fungi</taxon>
        <taxon>Dikarya</taxon>
        <taxon>Basidiomycota</taxon>
        <taxon>Agaricomycotina</taxon>
        <taxon>Agaricomycetes</taxon>
        <taxon>Russulales</taxon>
        <taxon>Bondarzewiaceae</taxon>
        <taxon>Heterobasidion</taxon>
        <taxon>Heterobasidion annosum species complex</taxon>
    </lineage>
</organism>
<dbReference type="AlphaFoldDB" id="W4JTM9"/>
<name>W4JTM9_HETIT</name>
<sequence>MFLPPLLPLPLEHVFAKKCATFKCKGKKKDKTRQKDQKKLYLKILKQVLDLVPGFSVKVESEDMTHIKEFVTDTWNKLKNNEIKVLAKHWPAFIYEDYQYDPSNCEKGLFHGHLLIYAWHAIYIGLLAARLGPSSKIARNVPQSHKHTATCAQYNDNSSHTLKACKAKMNTSTILTSKIYLPHY</sequence>
<dbReference type="RefSeq" id="XP_009551779.1">
    <property type="nucleotide sequence ID" value="XM_009553484.1"/>
</dbReference>
<dbReference type="GeneID" id="20674426"/>
<dbReference type="KEGG" id="hir:HETIRDRAFT_430180"/>
<protein>
    <submittedName>
        <fullName evidence="1">Uncharacterized protein</fullName>
    </submittedName>
</protein>
<gene>
    <name evidence="1" type="ORF">HETIRDRAFT_430180</name>
</gene>
<dbReference type="Pfam" id="PF20414">
    <property type="entry name" value="DUF6698"/>
    <property type="match status" value="1"/>
</dbReference>
<dbReference type="HOGENOM" id="CLU_1468344_0_0_1"/>
<dbReference type="InParanoid" id="W4JTM9"/>
<keyword evidence="2" id="KW-1185">Reference proteome</keyword>
<dbReference type="Proteomes" id="UP000030671">
    <property type="component" value="Unassembled WGS sequence"/>
</dbReference>
<accession>W4JTM9</accession>
<proteinExistence type="predicted"/>